<comment type="subcellular location">
    <subcellularLocation>
        <location evidence="13">Cell membrane</location>
        <topology evidence="13">Multi-pass membrane protein</topology>
    </subcellularLocation>
    <subcellularLocation>
        <location evidence="2">Cell membrane</location>
        <topology evidence="2">Peripheral membrane protein</topology>
    </subcellularLocation>
    <subcellularLocation>
        <location evidence="1">Membrane</location>
        <topology evidence="1">Multi-pass membrane protein</topology>
    </subcellularLocation>
</comment>
<dbReference type="RefSeq" id="WP_159422832.1">
    <property type="nucleotide sequence ID" value="NZ_CP047180.1"/>
</dbReference>
<dbReference type="SUPFAM" id="SSF52540">
    <property type="entry name" value="P-loop containing nucleoside triphosphate hydrolases"/>
    <property type="match status" value="1"/>
</dbReference>
<feature type="compositionally biased region" description="Basic and acidic residues" evidence="14">
    <location>
        <begin position="1"/>
        <end position="16"/>
    </location>
</feature>
<evidence type="ECO:0000256" key="1">
    <source>
        <dbReference type="ARBA" id="ARBA00004141"/>
    </source>
</evidence>
<comment type="similarity">
    <text evidence="13">Belongs to the binding-protein-dependent transport system permease family.</text>
</comment>
<evidence type="ECO:0000259" key="15">
    <source>
        <dbReference type="PROSITE" id="PS50893"/>
    </source>
</evidence>
<dbReference type="CDD" id="cd06261">
    <property type="entry name" value="TM_PBP2"/>
    <property type="match status" value="1"/>
</dbReference>
<protein>
    <submittedName>
        <fullName evidence="17">ATP-binding cassette domain-containing protein</fullName>
    </submittedName>
</protein>
<feature type="domain" description="ABC transmembrane type-1" evidence="16">
    <location>
        <begin position="138"/>
        <end position="326"/>
    </location>
</feature>
<dbReference type="PANTHER" id="PTHR43297:SF14">
    <property type="entry name" value="ATPASE AAA-TYPE CORE DOMAIN-CONTAINING PROTEIN"/>
    <property type="match status" value="1"/>
</dbReference>
<dbReference type="GO" id="GO:0005524">
    <property type="term" value="F:ATP binding"/>
    <property type="evidence" value="ECO:0007669"/>
    <property type="project" value="UniProtKB-KW"/>
</dbReference>
<evidence type="ECO:0000256" key="6">
    <source>
        <dbReference type="ARBA" id="ARBA00022519"/>
    </source>
</evidence>
<dbReference type="EMBL" id="CP047180">
    <property type="protein sequence ID" value="QHC62913.1"/>
    <property type="molecule type" value="Genomic_DNA"/>
</dbReference>
<feature type="compositionally biased region" description="Polar residues" evidence="14">
    <location>
        <begin position="20"/>
        <end position="29"/>
    </location>
</feature>
<feature type="transmembrane region" description="Helical" evidence="13">
    <location>
        <begin position="141"/>
        <end position="164"/>
    </location>
</feature>
<keyword evidence="11 13" id="KW-1133">Transmembrane helix</keyword>
<dbReference type="Gene3D" id="3.40.50.300">
    <property type="entry name" value="P-loop containing nucleotide triphosphate hydrolases"/>
    <property type="match status" value="1"/>
</dbReference>
<evidence type="ECO:0000256" key="7">
    <source>
        <dbReference type="ARBA" id="ARBA00022692"/>
    </source>
</evidence>
<dbReference type="SMART" id="SM00382">
    <property type="entry name" value="AAA"/>
    <property type="match status" value="1"/>
</dbReference>
<accession>A0ABX6GZQ9</accession>
<evidence type="ECO:0000256" key="14">
    <source>
        <dbReference type="SAM" id="MobiDB-lite"/>
    </source>
</evidence>
<dbReference type="InterPro" id="IPR017871">
    <property type="entry name" value="ABC_transporter-like_CS"/>
</dbReference>
<gene>
    <name evidence="17" type="ORF">GSU69_09610</name>
</gene>
<dbReference type="InterPro" id="IPR027417">
    <property type="entry name" value="P-loop_NTPase"/>
</dbReference>
<feature type="transmembrane region" description="Helical" evidence="13">
    <location>
        <begin position="201"/>
        <end position="220"/>
    </location>
</feature>
<evidence type="ECO:0000259" key="16">
    <source>
        <dbReference type="PROSITE" id="PS50928"/>
    </source>
</evidence>
<keyword evidence="7 13" id="KW-0812">Transmembrane</keyword>
<dbReference type="PROSITE" id="PS50893">
    <property type="entry name" value="ABC_TRANSPORTER_2"/>
    <property type="match status" value="1"/>
</dbReference>
<feature type="transmembrane region" description="Helical" evidence="13">
    <location>
        <begin position="176"/>
        <end position="195"/>
    </location>
</feature>
<dbReference type="PANTHER" id="PTHR43297">
    <property type="entry name" value="OLIGOPEPTIDE TRANSPORT ATP-BINDING PROTEIN APPD"/>
    <property type="match status" value="1"/>
</dbReference>
<evidence type="ECO:0000256" key="9">
    <source>
        <dbReference type="ARBA" id="ARBA00022840"/>
    </source>
</evidence>
<dbReference type="Pfam" id="PF12911">
    <property type="entry name" value="OppC_N"/>
    <property type="match status" value="1"/>
</dbReference>
<keyword evidence="10" id="KW-1278">Translocase</keyword>
<dbReference type="SUPFAM" id="SSF161098">
    <property type="entry name" value="MetI-like"/>
    <property type="match status" value="1"/>
</dbReference>
<dbReference type="InterPro" id="IPR003439">
    <property type="entry name" value="ABC_transporter-like_ATP-bd"/>
</dbReference>
<evidence type="ECO:0000256" key="11">
    <source>
        <dbReference type="ARBA" id="ARBA00022989"/>
    </source>
</evidence>
<keyword evidence="8" id="KW-0547">Nucleotide-binding</keyword>
<evidence type="ECO:0000256" key="12">
    <source>
        <dbReference type="ARBA" id="ARBA00023136"/>
    </source>
</evidence>
<organism evidence="17 18">
    <name type="scientific">Rathayibacter festucae</name>
    <dbReference type="NCBI Taxonomy" id="110937"/>
    <lineage>
        <taxon>Bacteria</taxon>
        <taxon>Bacillati</taxon>
        <taxon>Actinomycetota</taxon>
        <taxon>Actinomycetes</taxon>
        <taxon>Micrococcales</taxon>
        <taxon>Microbacteriaceae</taxon>
        <taxon>Rathayibacter</taxon>
    </lineage>
</organism>
<dbReference type="InterPro" id="IPR000515">
    <property type="entry name" value="MetI-like"/>
</dbReference>
<evidence type="ECO:0000256" key="5">
    <source>
        <dbReference type="ARBA" id="ARBA00022475"/>
    </source>
</evidence>
<feature type="transmembrane region" description="Helical" evidence="13">
    <location>
        <begin position="302"/>
        <end position="325"/>
    </location>
</feature>
<dbReference type="Pfam" id="PF00528">
    <property type="entry name" value="BPD_transp_1"/>
    <property type="match status" value="1"/>
</dbReference>
<reference evidence="18" key="1">
    <citation type="submission" date="2019-12" db="EMBL/GenBank/DDBJ databases">
        <title>Complete and draft genome sequences of new strains and members of some known species of the genus Rathayibacter isolated from plants.</title>
        <authorList>
            <person name="Tarlachkov S.V."/>
            <person name="Starodumova I.P."/>
            <person name="Dorofeeva L.V."/>
            <person name="Prisyazhnaya N.V."/>
            <person name="Leyn S."/>
            <person name="Zlamal J."/>
            <person name="Elan M."/>
            <person name="Osterman A.L."/>
            <person name="Nadler S."/>
            <person name="Subbotin S.A."/>
            <person name="Evtushenko L.I."/>
        </authorList>
    </citation>
    <scope>NUCLEOTIDE SEQUENCE [LARGE SCALE GENOMIC DNA]</scope>
    <source>
        <strain evidence="18">VKM Ac-2802</strain>
    </source>
</reference>
<dbReference type="InterPro" id="IPR035906">
    <property type="entry name" value="MetI-like_sf"/>
</dbReference>
<feature type="domain" description="ABC transporter" evidence="15">
    <location>
        <begin position="365"/>
        <end position="616"/>
    </location>
</feature>
<dbReference type="InterPro" id="IPR025966">
    <property type="entry name" value="OppC_N"/>
</dbReference>
<evidence type="ECO:0000256" key="10">
    <source>
        <dbReference type="ARBA" id="ARBA00022967"/>
    </source>
</evidence>
<dbReference type="InterPro" id="IPR050388">
    <property type="entry name" value="ABC_Ni/Peptide_Import"/>
</dbReference>
<evidence type="ECO:0000256" key="13">
    <source>
        <dbReference type="RuleBase" id="RU363032"/>
    </source>
</evidence>
<dbReference type="CDD" id="cd03257">
    <property type="entry name" value="ABC_NikE_OppD_transporters"/>
    <property type="match status" value="1"/>
</dbReference>
<evidence type="ECO:0000313" key="18">
    <source>
        <dbReference type="Proteomes" id="UP000464597"/>
    </source>
</evidence>
<dbReference type="Pfam" id="PF00005">
    <property type="entry name" value="ABC_tran"/>
    <property type="match status" value="1"/>
</dbReference>
<evidence type="ECO:0000256" key="4">
    <source>
        <dbReference type="ARBA" id="ARBA00022448"/>
    </source>
</evidence>
<dbReference type="InterPro" id="IPR003593">
    <property type="entry name" value="AAA+_ATPase"/>
</dbReference>
<name>A0ABX6GZQ9_9MICO</name>
<dbReference type="Gene3D" id="1.10.3720.10">
    <property type="entry name" value="MetI-like"/>
    <property type="match status" value="1"/>
</dbReference>
<keyword evidence="18" id="KW-1185">Reference proteome</keyword>
<keyword evidence="4 13" id="KW-0813">Transport</keyword>
<evidence type="ECO:0000256" key="3">
    <source>
        <dbReference type="ARBA" id="ARBA00005417"/>
    </source>
</evidence>
<keyword evidence="12 13" id="KW-0472">Membrane</keyword>
<dbReference type="PROSITE" id="PS50928">
    <property type="entry name" value="ABC_TM1"/>
    <property type="match status" value="1"/>
</dbReference>
<feature type="transmembrane region" description="Helical" evidence="13">
    <location>
        <begin position="259"/>
        <end position="282"/>
    </location>
</feature>
<dbReference type="Proteomes" id="UP000464597">
    <property type="component" value="Chromosome"/>
</dbReference>
<feature type="region of interest" description="Disordered" evidence="14">
    <location>
        <begin position="1"/>
        <end position="37"/>
    </location>
</feature>
<sequence>MTPSDDSARTNGRADEQTAPPVQSTPTSQAAGAGHADAAPLTRGIAIPSTEGLQTIAAEVRAARTPLWRRLLKDPQALITSVLLLLVLLVGVLAPLLAPMGANDSSLSAINSPAGTPGYPFGADESGRDILSRMILSTQTAVIAGLIGAGVALVIGVVAGLIGGYFGRVTQATTEWVFSLIMTFPGLLLLIILMPVTGGDYRATMLIFGVLLSPGIYRIVRNLVLGVKNELYVDAARVSGLGNLRILGRHVLSVVRGPIIIAAAFLFGSAIAVQSGLAFLGVGSLEVPSYGAMIASGFRNLYIAPTQFLWPSIGLGIITASLVLLGNSLRDALEGSKPTPAKIGGGQRVVADEAVDRERAARSLLDIRDLVIAYPSPDGTLNEVVHGVSLTVARGEVMGLVGESGSGKSQTAFATLGVLPNEAVVVRGSILFDGTELIGLSDAQMRPFRGKAISYIPQEPMSNLDPSFTVGAQLVEGARAALGISKKVARSRILALLARVGIADPESTFRSYPHQISGGMAQRVLIAGAVVSRPKLLIADEPTTALDVTVQAEILDLLRDLQDELDMAVLLVTHNFGVVADVCNRIAVMRRGEIVEQGEVEAVFDAPEHPYTAMLLDSILDEETVRTDPPVTATTTGGAA</sequence>
<keyword evidence="5" id="KW-1003">Cell membrane</keyword>
<proteinExistence type="inferred from homology"/>
<feature type="transmembrane region" description="Helical" evidence="13">
    <location>
        <begin position="77"/>
        <end position="98"/>
    </location>
</feature>
<dbReference type="PROSITE" id="PS00211">
    <property type="entry name" value="ABC_TRANSPORTER_1"/>
    <property type="match status" value="1"/>
</dbReference>
<keyword evidence="6" id="KW-0997">Cell inner membrane</keyword>
<comment type="similarity">
    <text evidence="3">Belongs to the ABC transporter superfamily.</text>
</comment>
<keyword evidence="9 17" id="KW-0067">ATP-binding</keyword>
<evidence type="ECO:0000313" key="17">
    <source>
        <dbReference type="EMBL" id="QHC62913.1"/>
    </source>
</evidence>
<evidence type="ECO:0000256" key="2">
    <source>
        <dbReference type="ARBA" id="ARBA00004202"/>
    </source>
</evidence>
<evidence type="ECO:0000256" key="8">
    <source>
        <dbReference type="ARBA" id="ARBA00022741"/>
    </source>
</evidence>